<gene>
    <name evidence="2" type="ORF">GCM10020367_24700</name>
</gene>
<organism evidence="2 3">
    <name type="scientific">Streptomyces sannanensis</name>
    <dbReference type="NCBI Taxonomy" id="285536"/>
    <lineage>
        <taxon>Bacteria</taxon>
        <taxon>Bacillati</taxon>
        <taxon>Actinomycetota</taxon>
        <taxon>Actinomycetes</taxon>
        <taxon>Kitasatosporales</taxon>
        <taxon>Streptomycetaceae</taxon>
        <taxon>Streptomyces</taxon>
    </lineage>
</organism>
<protein>
    <recommendedName>
        <fullName evidence="4">Hypervirulence associated protein TUDOR domain-containing protein</fullName>
    </recommendedName>
</protein>
<feature type="region of interest" description="Disordered" evidence="1">
    <location>
        <begin position="1"/>
        <end position="58"/>
    </location>
</feature>
<feature type="compositionally biased region" description="Basic and acidic residues" evidence="1">
    <location>
        <begin position="37"/>
        <end position="58"/>
    </location>
</feature>
<proteinExistence type="predicted"/>
<comment type="caution">
    <text evidence="2">The sequence shown here is derived from an EMBL/GenBank/DDBJ whole genome shotgun (WGS) entry which is preliminary data.</text>
</comment>
<evidence type="ECO:0000313" key="2">
    <source>
        <dbReference type="EMBL" id="GAA3371926.1"/>
    </source>
</evidence>
<dbReference type="RefSeq" id="WP_345036559.1">
    <property type="nucleotide sequence ID" value="NZ_BAAAYL010000001.1"/>
</dbReference>
<accession>A0ABP6SAN8</accession>
<keyword evidence="3" id="KW-1185">Reference proteome</keyword>
<evidence type="ECO:0008006" key="4">
    <source>
        <dbReference type="Google" id="ProtNLM"/>
    </source>
</evidence>
<dbReference type="EMBL" id="BAAAYL010000001">
    <property type="protein sequence ID" value="GAA3371926.1"/>
    <property type="molecule type" value="Genomic_DNA"/>
</dbReference>
<evidence type="ECO:0000256" key="1">
    <source>
        <dbReference type="SAM" id="MobiDB-lite"/>
    </source>
</evidence>
<reference evidence="3" key="1">
    <citation type="journal article" date="2019" name="Int. J. Syst. Evol. Microbiol.">
        <title>The Global Catalogue of Microorganisms (GCM) 10K type strain sequencing project: providing services to taxonomists for standard genome sequencing and annotation.</title>
        <authorList>
            <consortium name="The Broad Institute Genomics Platform"/>
            <consortium name="The Broad Institute Genome Sequencing Center for Infectious Disease"/>
            <person name="Wu L."/>
            <person name="Ma J."/>
        </authorList>
    </citation>
    <scope>NUCLEOTIDE SEQUENCE [LARGE SCALE GENOMIC DNA]</scope>
    <source>
        <strain evidence="3">JCM 9651</strain>
    </source>
</reference>
<evidence type="ECO:0000313" key="3">
    <source>
        <dbReference type="Proteomes" id="UP001499990"/>
    </source>
</evidence>
<feature type="compositionally biased region" description="Basic and acidic residues" evidence="1">
    <location>
        <begin position="1"/>
        <end position="10"/>
    </location>
</feature>
<name>A0ABP6SAN8_9ACTN</name>
<sequence>MAYNKGDRVQYRGQDGQQHTGQIQDAKRSGQEMTYVVKDEQTNREERLSERQIEREAR</sequence>
<dbReference type="Proteomes" id="UP001499990">
    <property type="component" value="Unassembled WGS sequence"/>
</dbReference>